<feature type="transmembrane region" description="Helical" evidence="5">
    <location>
        <begin position="322"/>
        <end position="341"/>
    </location>
</feature>
<dbReference type="PROSITE" id="PS50929">
    <property type="entry name" value="ABC_TM1F"/>
    <property type="match status" value="1"/>
</dbReference>
<dbReference type="PANTHER" id="PTHR43394:SF4">
    <property type="entry name" value="TOXIN SECRETION ABC TRANSPORTER ATP-BINDING PROTEIN"/>
    <property type="match status" value="1"/>
</dbReference>
<protein>
    <submittedName>
        <fullName evidence="7">Lactococcin-G-processing and transport ATP-binding protein LagD</fullName>
        <ecNumber evidence="7">3.4.22.-</ecNumber>
    </submittedName>
</protein>
<evidence type="ECO:0000256" key="1">
    <source>
        <dbReference type="ARBA" id="ARBA00004651"/>
    </source>
</evidence>
<keyword evidence="7" id="KW-0547">Nucleotide-binding</keyword>
<dbReference type="SUPFAM" id="SSF52540">
    <property type="entry name" value="P-loop containing nucleoside triphosphate hydrolases"/>
    <property type="match status" value="1"/>
</dbReference>
<reference evidence="7 8" key="1">
    <citation type="submission" date="2019-02" db="EMBL/GenBank/DDBJ databases">
        <title>Deep-cultivation of Planctomycetes and their phenomic and genomic characterization uncovers novel biology.</title>
        <authorList>
            <person name="Wiegand S."/>
            <person name="Jogler M."/>
            <person name="Boedeker C."/>
            <person name="Pinto D."/>
            <person name="Vollmers J."/>
            <person name="Rivas-Marin E."/>
            <person name="Kohn T."/>
            <person name="Peeters S.H."/>
            <person name="Heuer A."/>
            <person name="Rast P."/>
            <person name="Oberbeckmann S."/>
            <person name="Bunk B."/>
            <person name="Jeske O."/>
            <person name="Meyerdierks A."/>
            <person name="Storesund J.E."/>
            <person name="Kallscheuer N."/>
            <person name="Luecker S."/>
            <person name="Lage O.M."/>
            <person name="Pohl T."/>
            <person name="Merkel B.J."/>
            <person name="Hornburger P."/>
            <person name="Mueller R.-W."/>
            <person name="Bruemmer F."/>
            <person name="Labrenz M."/>
            <person name="Spormann A.M."/>
            <person name="Op Den Camp H."/>
            <person name="Overmann J."/>
            <person name="Amann R."/>
            <person name="Jetten M.S.M."/>
            <person name="Mascher T."/>
            <person name="Medema M.H."/>
            <person name="Devos D.P."/>
            <person name="Kaster A.-K."/>
            <person name="Ovreas L."/>
            <person name="Rohde M."/>
            <person name="Galperin M.Y."/>
            <person name="Jogler C."/>
        </authorList>
    </citation>
    <scope>NUCLEOTIDE SEQUENCE [LARGE SCALE GENOMIC DNA]</scope>
    <source>
        <strain evidence="7 8">Pla22</strain>
    </source>
</reference>
<dbReference type="GO" id="GO:0015421">
    <property type="term" value="F:ABC-type oligopeptide transporter activity"/>
    <property type="evidence" value="ECO:0007669"/>
    <property type="project" value="TreeGrafter"/>
</dbReference>
<comment type="caution">
    <text evidence="7">The sequence shown here is derived from an EMBL/GenBank/DDBJ whole genome shotgun (WGS) entry which is preliminary data.</text>
</comment>
<feature type="transmembrane region" description="Helical" evidence="5">
    <location>
        <begin position="298"/>
        <end position="316"/>
    </location>
</feature>
<dbReference type="SUPFAM" id="SSF90123">
    <property type="entry name" value="ABC transporter transmembrane region"/>
    <property type="match status" value="1"/>
</dbReference>
<dbReference type="Gene3D" id="3.40.50.300">
    <property type="entry name" value="P-loop containing nucleotide triphosphate hydrolases"/>
    <property type="match status" value="1"/>
</dbReference>
<gene>
    <name evidence="7" type="primary">lagD</name>
    <name evidence="7" type="ORF">Pla22_47810</name>
</gene>
<feature type="domain" description="ABC transmembrane type-1" evidence="6">
    <location>
        <begin position="185"/>
        <end position="466"/>
    </location>
</feature>
<dbReference type="GO" id="GO:0005886">
    <property type="term" value="C:plasma membrane"/>
    <property type="evidence" value="ECO:0007669"/>
    <property type="project" value="UniProtKB-SubCell"/>
</dbReference>
<evidence type="ECO:0000256" key="3">
    <source>
        <dbReference type="ARBA" id="ARBA00022989"/>
    </source>
</evidence>
<keyword evidence="2 5" id="KW-0812">Transmembrane</keyword>
<keyword evidence="7" id="KW-0067">ATP-binding</keyword>
<dbReference type="Proteomes" id="UP000316598">
    <property type="component" value="Unassembled WGS sequence"/>
</dbReference>
<dbReference type="GO" id="GO:0016887">
    <property type="term" value="F:ATP hydrolysis activity"/>
    <property type="evidence" value="ECO:0007669"/>
    <property type="project" value="InterPro"/>
</dbReference>
<accession>A0A5C5WFQ1</accession>
<comment type="subcellular location">
    <subcellularLocation>
        <location evidence="1">Cell membrane</location>
        <topology evidence="1">Multi-pass membrane protein</topology>
    </subcellularLocation>
</comment>
<evidence type="ECO:0000256" key="5">
    <source>
        <dbReference type="SAM" id="Phobius"/>
    </source>
</evidence>
<evidence type="ECO:0000313" key="8">
    <source>
        <dbReference type="Proteomes" id="UP000316598"/>
    </source>
</evidence>
<dbReference type="EC" id="3.4.22.-" evidence="7"/>
<dbReference type="InterPro" id="IPR003439">
    <property type="entry name" value="ABC_transporter-like_ATP-bd"/>
</dbReference>
<dbReference type="EMBL" id="SJPI01000003">
    <property type="protein sequence ID" value="TWT49584.1"/>
    <property type="molecule type" value="Genomic_DNA"/>
</dbReference>
<feature type="transmembrane region" description="Helical" evidence="5">
    <location>
        <begin position="408"/>
        <end position="431"/>
    </location>
</feature>
<keyword evidence="3 5" id="KW-1133">Transmembrane helix</keyword>
<feature type="transmembrane region" description="Helical" evidence="5">
    <location>
        <begin position="217"/>
        <end position="241"/>
    </location>
</feature>
<dbReference type="InterPro" id="IPR011527">
    <property type="entry name" value="ABC1_TM_dom"/>
</dbReference>
<dbReference type="PANTHER" id="PTHR43394">
    <property type="entry name" value="ATP-DEPENDENT PERMEASE MDL1, MITOCHONDRIAL"/>
    <property type="match status" value="1"/>
</dbReference>
<evidence type="ECO:0000313" key="7">
    <source>
        <dbReference type="EMBL" id="TWT49584.1"/>
    </source>
</evidence>
<dbReference type="Pfam" id="PF00664">
    <property type="entry name" value="ABC_membrane"/>
    <property type="match status" value="1"/>
</dbReference>
<organism evidence="7 8">
    <name type="scientific">Rubripirellula amarantea</name>
    <dbReference type="NCBI Taxonomy" id="2527999"/>
    <lineage>
        <taxon>Bacteria</taxon>
        <taxon>Pseudomonadati</taxon>
        <taxon>Planctomycetota</taxon>
        <taxon>Planctomycetia</taxon>
        <taxon>Pirellulales</taxon>
        <taxon>Pirellulaceae</taxon>
        <taxon>Rubripirellula</taxon>
    </lineage>
</organism>
<dbReference type="InterPro" id="IPR027417">
    <property type="entry name" value="P-loop_NTPase"/>
</dbReference>
<dbReference type="GO" id="GO:0005524">
    <property type="term" value="F:ATP binding"/>
    <property type="evidence" value="ECO:0007669"/>
    <property type="project" value="UniProtKB-KW"/>
</dbReference>
<keyword evidence="8" id="KW-1185">Reference proteome</keyword>
<dbReference type="Pfam" id="PF00005">
    <property type="entry name" value="ABC_tran"/>
    <property type="match status" value="1"/>
</dbReference>
<dbReference type="AlphaFoldDB" id="A0A5C5WFQ1"/>
<dbReference type="OrthoDB" id="311344at2"/>
<proteinExistence type="predicted"/>
<dbReference type="RefSeq" id="WP_146517068.1">
    <property type="nucleotide sequence ID" value="NZ_SJPI01000003.1"/>
</dbReference>
<dbReference type="InterPro" id="IPR036640">
    <property type="entry name" value="ABC1_TM_sf"/>
</dbReference>
<evidence type="ECO:0000256" key="4">
    <source>
        <dbReference type="ARBA" id="ARBA00023136"/>
    </source>
</evidence>
<evidence type="ECO:0000259" key="6">
    <source>
        <dbReference type="PROSITE" id="PS50929"/>
    </source>
</evidence>
<dbReference type="Gene3D" id="1.20.1560.10">
    <property type="entry name" value="ABC transporter type 1, transmembrane domain"/>
    <property type="match status" value="1"/>
</dbReference>
<sequence>MHESDSITALPRPDGETIYRLLSQLGMTLEIPVQRSKFVTSEDSESEQSLDPLHSFLANAEQFGIFAKEVRFESVEEAIEFVAEGYPVVVAFADLSFAVVERLTGRKLETVLINEHVSTERISRGKLQRWLVVDQGTRIFVVKKELECEALSSTSGHQHDESHHVHASPLKRFIGLLYLERRDILTVALFGFVSGLLTLATPLAVESLVNVVSWGTYLQPLIVLGAILLACLGIAGLLRILQTVAVELIQRRQFVRIVSDLAHRFPRAHQPALIDEYPRELANRVFDIMTIQKATSMLLLDGLSIALTTLLGLLLLGFYHPYLLGFDIVLIITMIGMTWILGRSGIRTAIDESRTKYRVAHWLQDVIASPSAFKTGGGESLAIERANQLTAEYIYARRRQFRVVIRQTSFAIGLQVIASTAVLAMGGWLVIDGQLTLGQLVASELVVTAVVGAFAKAGKSLEKFYDLMAGIDKVGHLVDIPTDPRTEIGSLNSGPIAVRWNDLVFERASSSSRIRSTVIEAGSKVALVGDDVDGRSDLARSIAGLCKPTSGLIQIDQFDCSEASAARDNRLVGYAGDLEIFNGSLLDNIGLGRPDINQNHVREVLNQVCLTEEILKLPNGLQTHLQTGGFPLSTSQQIKLLIARAIVVRPKVVVIDGLLDRLSTDVQSRILDALIDKNKPWTLIVGTNVQAIADRCETQIFVRQT</sequence>
<dbReference type="InterPro" id="IPR039421">
    <property type="entry name" value="Type_1_exporter"/>
</dbReference>
<evidence type="ECO:0000256" key="2">
    <source>
        <dbReference type="ARBA" id="ARBA00022692"/>
    </source>
</evidence>
<keyword evidence="7" id="KW-0378">Hydrolase</keyword>
<keyword evidence="4 5" id="KW-0472">Membrane</keyword>
<name>A0A5C5WFQ1_9BACT</name>
<feature type="transmembrane region" description="Helical" evidence="5">
    <location>
        <begin position="184"/>
        <end position="205"/>
    </location>
</feature>